<keyword evidence="3" id="KW-0804">Transcription</keyword>
<evidence type="ECO:0000256" key="2">
    <source>
        <dbReference type="ARBA" id="ARBA00023125"/>
    </source>
</evidence>
<dbReference type="PANTHER" id="PTHR38445">
    <property type="entry name" value="HTH-TYPE TRANSCRIPTIONAL REPRESSOR YTRA"/>
    <property type="match status" value="1"/>
</dbReference>
<name>A0A6I1GB54_9BIFI</name>
<dbReference type="InterPro" id="IPR036388">
    <property type="entry name" value="WH-like_DNA-bd_sf"/>
</dbReference>
<dbReference type="CDD" id="cd07377">
    <property type="entry name" value="WHTH_GntR"/>
    <property type="match status" value="1"/>
</dbReference>
<keyword evidence="1" id="KW-0805">Transcription regulation</keyword>
<dbReference type="SUPFAM" id="SSF46785">
    <property type="entry name" value="Winged helix' DNA-binding domain"/>
    <property type="match status" value="1"/>
</dbReference>
<gene>
    <name evidence="5" type="ORF">F7D08_1425</name>
</gene>
<accession>A0A6I1GB54</accession>
<evidence type="ECO:0000313" key="6">
    <source>
        <dbReference type="Proteomes" id="UP000468413"/>
    </source>
</evidence>
<dbReference type="SMART" id="SM00345">
    <property type="entry name" value="HTH_GNTR"/>
    <property type="match status" value="1"/>
</dbReference>
<dbReference type="Pfam" id="PF00392">
    <property type="entry name" value="GntR"/>
    <property type="match status" value="1"/>
</dbReference>
<dbReference type="GO" id="GO:0003677">
    <property type="term" value="F:DNA binding"/>
    <property type="evidence" value="ECO:0007669"/>
    <property type="project" value="UniProtKB-KW"/>
</dbReference>
<dbReference type="InterPro" id="IPR036390">
    <property type="entry name" value="WH_DNA-bd_sf"/>
</dbReference>
<evidence type="ECO:0000256" key="1">
    <source>
        <dbReference type="ARBA" id="ARBA00023015"/>
    </source>
</evidence>
<reference evidence="5 6" key="1">
    <citation type="submission" date="2019-09" db="EMBL/GenBank/DDBJ databases">
        <title>Characterization of the phylogenetic diversity of two novel species belonging to the genus Bifidobacterium: Bifidobacterium cebidarum sp. nov. and Bifidobacterium leontopitheci sp. nov.</title>
        <authorList>
            <person name="Lugli G.A."/>
            <person name="Duranti S."/>
            <person name="Milani C."/>
            <person name="Turroni F."/>
            <person name="Ventura M."/>
        </authorList>
    </citation>
    <scope>NUCLEOTIDE SEQUENCE [LARGE SCALE GENOMIC DNA]</scope>
    <source>
        <strain evidence="5 6">LMG 31469</strain>
    </source>
</reference>
<organism evidence="5 6">
    <name type="scientific">Bifidobacterium cebidarum</name>
    <dbReference type="NCBI Taxonomy" id="2650773"/>
    <lineage>
        <taxon>Bacteria</taxon>
        <taxon>Bacillati</taxon>
        <taxon>Actinomycetota</taxon>
        <taxon>Actinomycetes</taxon>
        <taxon>Bifidobacteriales</taxon>
        <taxon>Bifidobacteriaceae</taxon>
        <taxon>Bifidobacterium</taxon>
    </lineage>
</organism>
<feature type="domain" description="HTH gntR-type" evidence="4">
    <location>
        <begin position="18"/>
        <end position="86"/>
    </location>
</feature>
<dbReference type="RefSeq" id="WP_152210009.1">
    <property type="nucleotide sequence ID" value="NZ_WBVS01000007.1"/>
</dbReference>
<comment type="caution">
    <text evidence="5">The sequence shown here is derived from an EMBL/GenBank/DDBJ whole genome shotgun (WGS) entry which is preliminary data.</text>
</comment>
<dbReference type="AlphaFoldDB" id="A0A6I1GB54"/>
<sequence length="124" mass="13389">MSGGGDELRLVIRESSPTPVYEQIRAQIEGMVKVGALRDGDKLPSVRQLAGDLRLAPGTVAKAYAELAERGVIETAPGRAARIRRVATIPEPLLQAAQTYAEQSHRLGATFEDALNALRAQWRG</sequence>
<keyword evidence="6" id="KW-1185">Reference proteome</keyword>
<dbReference type="GO" id="GO:0003700">
    <property type="term" value="F:DNA-binding transcription factor activity"/>
    <property type="evidence" value="ECO:0007669"/>
    <property type="project" value="InterPro"/>
</dbReference>
<dbReference type="PROSITE" id="PS50949">
    <property type="entry name" value="HTH_GNTR"/>
    <property type="match status" value="1"/>
</dbReference>
<evidence type="ECO:0000313" key="5">
    <source>
        <dbReference type="EMBL" id="KAB7787582.1"/>
    </source>
</evidence>
<dbReference type="Gene3D" id="1.10.10.10">
    <property type="entry name" value="Winged helix-like DNA-binding domain superfamily/Winged helix DNA-binding domain"/>
    <property type="match status" value="1"/>
</dbReference>
<proteinExistence type="predicted"/>
<keyword evidence="2" id="KW-0238">DNA-binding</keyword>
<evidence type="ECO:0000259" key="4">
    <source>
        <dbReference type="PROSITE" id="PS50949"/>
    </source>
</evidence>
<evidence type="ECO:0000256" key="3">
    <source>
        <dbReference type="ARBA" id="ARBA00023163"/>
    </source>
</evidence>
<dbReference type="EMBL" id="WBVS01000007">
    <property type="protein sequence ID" value="KAB7787582.1"/>
    <property type="molecule type" value="Genomic_DNA"/>
</dbReference>
<dbReference type="PANTHER" id="PTHR38445:SF9">
    <property type="entry name" value="HTH-TYPE TRANSCRIPTIONAL REPRESSOR YTRA"/>
    <property type="match status" value="1"/>
</dbReference>
<dbReference type="InterPro" id="IPR000524">
    <property type="entry name" value="Tscrpt_reg_HTH_GntR"/>
</dbReference>
<dbReference type="Proteomes" id="UP000468413">
    <property type="component" value="Unassembled WGS sequence"/>
</dbReference>
<protein>
    <submittedName>
        <fullName evidence="5">Transcriptional regulator</fullName>
    </submittedName>
</protein>